<sequence>MDDAGIFSLIWLIIKKCMNCKEDKKTVITKWSEQIKNEDNAKKGDVSSKASEDNEKKVVTDKLSEGIKRLGTKDDKKTNNPKLEAKNERKRDTLIALLYFSALLYKRDGTQISKIHDCISKIKKDPENIKVLKNIQKELQKKNQPESTDNNKKVLFENIENLISTLINENDKLIEKEFEDLKNDVKYTSISELGTDDGGSFCGMFWSEENNFIVMAFKGTTPDNLGEWMRNLTVQCVDGRAHLFGQIHQGFYEYLFPNNEVNKRDFPCKRIIEAIQIKAIEINKKSKKDNVNLWVTGHSLGGALATLFYAYLLKTNLGGLQEHLNFKGAITFASPAVGNHHFATQLDSLIDDPKNKESPLWRVVVKQDIVPKLPYRACEKWMRKYTYNYNVLMNFVQIDIKLHFIMMVK</sequence>
<dbReference type="GO" id="GO:0006629">
    <property type="term" value="P:lipid metabolic process"/>
    <property type="evidence" value="ECO:0007669"/>
    <property type="project" value="InterPro"/>
</dbReference>
<gene>
    <name evidence="3" type="ORF">C2G38_2268733</name>
</gene>
<reference evidence="3 4" key="1">
    <citation type="submission" date="2018-06" db="EMBL/GenBank/DDBJ databases">
        <title>Comparative genomics reveals the genomic features of Rhizophagus irregularis, R. cerebriforme, R. diaphanum and Gigaspora rosea, and their symbiotic lifestyle signature.</title>
        <authorList>
            <person name="Morin E."/>
            <person name="San Clemente H."/>
            <person name="Chen E.C.H."/>
            <person name="De La Providencia I."/>
            <person name="Hainaut M."/>
            <person name="Kuo A."/>
            <person name="Kohler A."/>
            <person name="Murat C."/>
            <person name="Tang N."/>
            <person name="Roy S."/>
            <person name="Loubradou J."/>
            <person name="Henrissat B."/>
            <person name="Grigoriev I.V."/>
            <person name="Corradi N."/>
            <person name="Roux C."/>
            <person name="Martin F.M."/>
        </authorList>
    </citation>
    <scope>NUCLEOTIDE SEQUENCE [LARGE SCALE GENOMIC DNA]</scope>
    <source>
        <strain evidence="3 4">DAOM 194757</strain>
    </source>
</reference>
<evidence type="ECO:0000313" key="4">
    <source>
        <dbReference type="Proteomes" id="UP000266673"/>
    </source>
</evidence>
<feature type="region of interest" description="Disordered" evidence="1">
    <location>
        <begin position="39"/>
        <end position="60"/>
    </location>
</feature>
<accession>A0A397VUM5</accession>
<organism evidence="3 4">
    <name type="scientific">Gigaspora rosea</name>
    <dbReference type="NCBI Taxonomy" id="44941"/>
    <lineage>
        <taxon>Eukaryota</taxon>
        <taxon>Fungi</taxon>
        <taxon>Fungi incertae sedis</taxon>
        <taxon>Mucoromycota</taxon>
        <taxon>Glomeromycotina</taxon>
        <taxon>Glomeromycetes</taxon>
        <taxon>Diversisporales</taxon>
        <taxon>Gigasporaceae</taxon>
        <taxon>Gigaspora</taxon>
    </lineage>
</organism>
<dbReference type="Gene3D" id="3.40.50.1820">
    <property type="entry name" value="alpha/beta hydrolase"/>
    <property type="match status" value="1"/>
</dbReference>
<dbReference type="GO" id="GO:0016787">
    <property type="term" value="F:hydrolase activity"/>
    <property type="evidence" value="ECO:0007669"/>
    <property type="project" value="UniProtKB-KW"/>
</dbReference>
<keyword evidence="4" id="KW-1185">Reference proteome</keyword>
<dbReference type="InterPro" id="IPR051218">
    <property type="entry name" value="Sec_MonoDiacylglyc_Lipase"/>
</dbReference>
<dbReference type="InterPro" id="IPR002921">
    <property type="entry name" value="Fungal_lipase-type"/>
</dbReference>
<proteinExistence type="predicted"/>
<dbReference type="STRING" id="44941.A0A397VUM5"/>
<name>A0A397VUM5_9GLOM</name>
<dbReference type="SUPFAM" id="SSF53474">
    <property type="entry name" value="alpha/beta-Hydrolases"/>
    <property type="match status" value="1"/>
</dbReference>
<evidence type="ECO:0000259" key="2">
    <source>
        <dbReference type="Pfam" id="PF01764"/>
    </source>
</evidence>
<comment type="caution">
    <text evidence="3">The sequence shown here is derived from an EMBL/GenBank/DDBJ whole genome shotgun (WGS) entry which is preliminary data.</text>
</comment>
<dbReference type="CDD" id="cd00519">
    <property type="entry name" value="Lipase_3"/>
    <property type="match status" value="1"/>
</dbReference>
<keyword evidence="3" id="KW-0378">Hydrolase</keyword>
<protein>
    <submittedName>
        <fullName evidence="3">Alpha/Beta hydrolase protein</fullName>
    </submittedName>
</protein>
<dbReference type="PANTHER" id="PTHR45856:SF24">
    <property type="entry name" value="FUNGAL LIPASE-LIKE DOMAIN-CONTAINING PROTEIN"/>
    <property type="match status" value="1"/>
</dbReference>
<dbReference type="OrthoDB" id="426718at2759"/>
<dbReference type="Pfam" id="PF01764">
    <property type="entry name" value="Lipase_3"/>
    <property type="match status" value="1"/>
</dbReference>
<dbReference type="AlphaFoldDB" id="A0A397VUM5"/>
<dbReference type="InterPro" id="IPR029058">
    <property type="entry name" value="AB_hydrolase_fold"/>
</dbReference>
<dbReference type="Proteomes" id="UP000266673">
    <property type="component" value="Unassembled WGS sequence"/>
</dbReference>
<feature type="domain" description="Fungal lipase-type" evidence="2">
    <location>
        <begin position="214"/>
        <end position="375"/>
    </location>
</feature>
<evidence type="ECO:0000313" key="3">
    <source>
        <dbReference type="EMBL" id="RIB26285.1"/>
    </source>
</evidence>
<dbReference type="PANTHER" id="PTHR45856">
    <property type="entry name" value="ALPHA/BETA-HYDROLASES SUPERFAMILY PROTEIN"/>
    <property type="match status" value="1"/>
</dbReference>
<dbReference type="EMBL" id="QKWP01000141">
    <property type="protein sequence ID" value="RIB26285.1"/>
    <property type="molecule type" value="Genomic_DNA"/>
</dbReference>
<evidence type="ECO:0000256" key="1">
    <source>
        <dbReference type="SAM" id="MobiDB-lite"/>
    </source>
</evidence>